<dbReference type="Proteomes" id="UP001499895">
    <property type="component" value="Unassembled WGS sequence"/>
</dbReference>
<protein>
    <submittedName>
        <fullName evidence="1">Uncharacterized protein</fullName>
    </submittedName>
</protein>
<keyword evidence="2" id="KW-1185">Reference proteome</keyword>
<accession>A0ABN0ZZY5</accession>
<dbReference type="RefSeq" id="WP_344090074.1">
    <property type="nucleotide sequence ID" value="NZ_BAAAHB010000026.1"/>
</dbReference>
<name>A0ABN0ZZY5_9ACTN</name>
<evidence type="ECO:0000313" key="1">
    <source>
        <dbReference type="EMBL" id="GAA0464214.1"/>
    </source>
</evidence>
<comment type="caution">
    <text evidence="1">The sequence shown here is derived from an EMBL/GenBank/DDBJ whole genome shotgun (WGS) entry which is preliminary data.</text>
</comment>
<sequence>MHWTPTTLVLIDEATDRDRASDGRSRYGVYLRQQEPKRWFMDEIEARDPAAFARFAWTAGTGPVMSPAYAVVRPDLDIRLTRAEEDGSLLVLIDVRLHHDALDKKHRPPYQVATWETVHGSDDYPARIEPENESKTALLLTATLRVSAAQWDLWEPSGELEGETLTDDAKSAVGRLAELINTHVGPKVAALLDNEAGRWE</sequence>
<evidence type="ECO:0000313" key="2">
    <source>
        <dbReference type="Proteomes" id="UP001499895"/>
    </source>
</evidence>
<gene>
    <name evidence="1" type="ORF">GCM10009544_28200</name>
</gene>
<reference evidence="1 2" key="1">
    <citation type="journal article" date="2019" name="Int. J. Syst. Evol. Microbiol.">
        <title>The Global Catalogue of Microorganisms (GCM) 10K type strain sequencing project: providing services to taxonomists for standard genome sequencing and annotation.</title>
        <authorList>
            <consortium name="The Broad Institute Genomics Platform"/>
            <consortium name="The Broad Institute Genome Sequencing Center for Infectious Disease"/>
            <person name="Wu L."/>
            <person name="Ma J."/>
        </authorList>
    </citation>
    <scope>NUCLEOTIDE SEQUENCE [LARGE SCALE GENOMIC DNA]</scope>
    <source>
        <strain evidence="1 2">JCM 10649</strain>
    </source>
</reference>
<organism evidence="1 2">
    <name type="scientific">Streptomyces stramineus</name>
    <dbReference type="NCBI Taxonomy" id="173861"/>
    <lineage>
        <taxon>Bacteria</taxon>
        <taxon>Bacillati</taxon>
        <taxon>Actinomycetota</taxon>
        <taxon>Actinomycetes</taxon>
        <taxon>Kitasatosporales</taxon>
        <taxon>Streptomycetaceae</taxon>
        <taxon>Streptomyces</taxon>
    </lineage>
</organism>
<proteinExistence type="predicted"/>
<dbReference type="EMBL" id="BAAAHB010000026">
    <property type="protein sequence ID" value="GAA0464214.1"/>
    <property type="molecule type" value="Genomic_DNA"/>
</dbReference>